<dbReference type="KEGG" id="fox:FOXG_19264"/>
<reference evidence="1" key="1">
    <citation type="submission" date="2007-04" db="EMBL/GenBank/DDBJ databases">
        <authorList>
            <consortium name="The Broad Institute Genome Sequencing Platform"/>
            <person name="Birren B."/>
            <person name="Lander E."/>
            <person name="Galagan J."/>
            <person name="Nusbaum C."/>
            <person name="Devon K."/>
            <person name="Ma L.-J."/>
            <person name="Jaffe D."/>
            <person name="Butler J."/>
            <person name="Alvarez P."/>
            <person name="Gnerre S."/>
            <person name="Grabherr M."/>
            <person name="Kleber M."/>
            <person name="Mauceli E."/>
            <person name="Brockman W."/>
            <person name="MacCallum I.A."/>
            <person name="Young S."/>
            <person name="LaButti K."/>
            <person name="DeCaprio D."/>
            <person name="Crawford M."/>
            <person name="Koehrsen M."/>
            <person name="Engels R."/>
            <person name="Montgomery P."/>
            <person name="Pearson M."/>
            <person name="Howarth C."/>
            <person name="Larson L."/>
            <person name="White J."/>
            <person name="O'Leary S."/>
            <person name="Kodira C."/>
            <person name="Zeng Q."/>
            <person name="Yandava C."/>
            <person name="Alvarado L."/>
            <person name="Kistler C."/>
            <person name="Shim W.-B."/>
            <person name="Kang S."/>
            <person name="Woloshuk C."/>
        </authorList>
    </citation>
    <scope>NUCLEOTIDE SEQUENCE</scope>
    <source>
        <strain evidence="1">4287</strain>
    </source>
</reference>
<evidence type="ECO:0000313" key="2">
    <source>
        <dbReference type="EMBL" id="KNB04760.1"/>
    </source>
</evidence>
<dbReference type="VEuPathDB" id="FungiDB:FOXG_19264"/>
<name>A0A0J9WLT2_FUSO4</name>
<dbReference type="RefSeq" id="XP_018257030.1">
    <property type="nucleotide sequence ID" value="XM_018402851.1"/>
</dbReference>
<evidence type="ECO:0000313" key="3">
    <source>
        <dbReference type="EMBL" id="KNB06684.1"/>
    </source>
</evidence>
<gene>
    <name evidence="1" type="ORF">FOXG_19264</name>
    <name evidence="2" type="ORF">FOXG_19394</name>
    <name evidence="3" type="ORF">FOXG_19756</name>
    <name evidence="4" type="ORF">FOXG_22443</name>
</gene>
<dbReference type="KEGG" id="fox:FOXG_22443"/>
<evidence type="ECO:0000313" key="4">
    <source>
        <dbReference type="EMBL" id="KNB18985.1"/>
    </source>
</evidence>
<dbReference type="AlphaFoldDB" id="A0A0J9WLT2"/>
<accession>A0A0J9WLT2</accession>
<dbReference type="RefSeq" id="XP_018242372.1">
    <property type="nucleotide sequence ID" value="XM_018399460.1"/>
</dbReference>
<sequence>MGNIASMEGKERASTRASINTAWIKLNEYYTLLGRSPLFAASVVLNPEC</sequence>
<proteinExistence type="predicted"/>
<dbReference type="RefSeq" id="XP_018242805.1">
    <property type="nucleotide sequence ID" value="XM_018399607.1"/>
</dbReference>
<dbReference type="EMBL" id="DS231729">
    <property type="protein sequence ID" value="KNB18985.1"/>
    <property type="molecule type" value="Genomic_DNA"/>
</dbReference>
<dbReference type="VEuPathDB" id="FungiDB:FOXG_19394"/>
<dbReference type="KEGG" id="fox:FOXG_19394"/>
<protein>
    <submittedName>
        <fullName evidence="1">Uncharacterized protein</fullName>
    </submittedName>
</protein>
<dbReference type="RefSeq" id="XP_018244729.1">
    <property type="nucleotide sequence ID" value="XM_018400021.1"/>
</dbReference>
<dbReference type="EMBL" id="DS231702">
    <property type="protein sequence ID" value="KNB04760.1"/>
    <property type="molecule type" value="Genomic_DNA"/>
</dbReference>
<dbReference type="VEuPathDB" id="FungiDB:FOXG_19756"/>
<dbReference type="EMBL" id="DS231704">
    <property type="protein sequence ID" value="KNB06684.1"/>
    <property type="molecule type" value="Genomic_DNA"/>
</dbReference>
<dbReference type="VEuPathDB" id="FungiDB:FOXG_22443"/>
<reference evidence="1" key="2">
    <citation type="journal article" date="2010" name="Nature">
        <title>Comparative genomics reveals mobile pathogenicity chromosomes in Fusarium.</title>
        <authorList>
            <person name="Ma L.J."/>
            <person name="van der Does H.C."/>
            <person name="Borkovich K.A."/>
            <person name="Coleman J.J."/>
            <person name="Daboussi M.J."/>
            <person name="Di Pietro A."/>
            <person name="Dufresne M."/>
            <person name="Freitag M."/>
            <person name="Grabherr M."/>
            <person name="Henrissat B."/>
            <person name="Houterman P.M."/>
            <person name="Kang S."/>
            <person name="Shim W.B."/>
            <person name="Woloshuk C."/>
            <person name="Xie X."/>
            <person name="Xu J.R."/>
            <person name="Antoniw J."/>
            <person name="Baker S.E."/>
            <person name="Bluhm B.H."/>
            <person name="Breakspear A."/>
            <person name="Brown D.W."/>
            <person name="Butchko R.A."/>
            <person name="Chapman S."/>
            <person name="Coulson R."/>
            <person name="Coutinho P.M."/>
            <person name="Danchin E.G."/>
            <person name="Diener A."/>
            <person name="Gale L.R."/>
            <person name="Gardiner D.M."/>
            <person name="Goff S."/>
            <person name="Hammond-Kosack K.E."/>
            <person name="Hilburn K."/>
            <person name="Hua-Van A."/>
            <person name="Jonkers W."/>
            <person name="Kazan K."/>
            <person name="Kodira C.D."/>
            <person name="Koehrsen M."/>
            <person name="Kumar L."/>
            <person name="Lee Y.H."/>
            <person name="Li L."/>
            <person name="Manners J.M."/>
            <person name="Miranda-Saavedra D."/>
            <person name="Mukherjee M."/>
            <person name="Park G."/>
            <person name="Park J."/>
            <person name="Park S.Y."/>
            <person name="Proctor R.H."/>
            <person name="Regev A."/>
            <person name="Ruiz-Roldan M.C."/>
            <person name="Sain D."/>
            <person name="Sakthikumar S."/>
            <person name="Sykes S."/>
            <person name="Schwartz D.C."/>
            <person name="Turgeon B.G."/>
            <person name="Wapinski I."/>
            <person name="Yoder O."/>
            <person name="Young S."/>
            <person name="Zeng Q."/>
            <person name="Zhou S."/>
            <person name="Galagan J."/>
            <person name="Cuomo C.A."/>
            <person name="Kistler H.C."/>
            <person name="Rep M."/>
        </authorList>
    </citation>
    <scope>NUCLEOTIDE SEQUENCE [LARGE SCALE GENOMIC DNA]</scope>
    <source>
        <strain evidence="1">4287</strain>
    </source>
</reference>
<dbReference type="GeneID" id="28959970"/>
<evidence type="ECO:0000313" key="5">
    <source>
        <dbReference type="Proteomes" id="UP000009097"/>
    </source>
</evidence>
<dbReference type="Proteomes" id="UP000009097">
    <property type="component" value="Unassembled WGS sequence"/>
</dbReference>
<dbReference type="EMBL" id="DS231702">
    <property type="protein sequence ID" value="KNB04327.1"/>
    <property type="molecule type" value="Genomic_DNA"/>
</dbReference>
<dbReference type="GeneID" id="28963149"/>
<organism evidence="1 5">
    <name type="scientific">Fusarium oxysporum f. sp. lycopersici (strain 4287 / CBS 123668 / FGSC 9935 / NRRL 34936)</name>
    <name type="common">Fusarium vascular wilt of tomato</name>
    <dbReference type="NCBI Taxonomy" id="426428"/>
    <lineage>
        <taxon>Eukaryota</taxon>
        <taxon>Fungi</taxon>
        <taxon>Dikarya</taxon>
        <taxon>Ascomycota</taxon>
        <taxon>Pezizomycotina</taxon>
        <taxon>Sordariomycetes</taxon>
        <taxon>Hypocreomycetidae</taxon>
        <taxon>Hypocreales</taxon>
        <taxon>Nectriaceae</taxon>
        <taxon>Fusarium</taxon>
        <taxon>Fusarium oxysporum species complex</taxon>
    </lineage>
</organism>
<dbReference type="KEGG" id="fox:FOXG_19756"/>
<dbReference type="GeneID" id="28960100"/>
<dbReference type="GeneID" id="28960462"/>
<evidence type="ECO:0000313" key="1">
    <source>
        <dbReference type="EMBL" id="KNB04327.1"/>
    </source>
</evidence>